<comment type="caution">
    <text evidence="7">The sequence shown here is derived from an EMBL/GenBank/DDBJ whole genome shotgun (WGS) entry which is preliminary data.</text>
</comment>
<keyword evidence="3" id="KW-0808">Transferase</keyword>
<evidence type="ECO:0000313" key="8">
    <source>
        <dbReference type="Proteomes" id="UP001519332"/>
    </source>
</evidence>
<dbReference type="NCBIfam" id="TIGR04516">
    <property type="entry name" value="glycosyl_450act"/>
    <property type="match status" value="1"/>
</dbReference>
<evidence type="ECO:0000256" key="3">
    <source>
        <dbReference type="ARBA" id="ARBA00022679"/>
    </source>
</evidence>
<dbReference type="RefSeq" id="WP_209645946.1">
    <property type="nucleotide sequence ID" value="NZ_JAGINW010000001.1"/>
</dbReference>
<organism evidence="7 8">
    <name type="scientific">Kibdelosporangium banguiense</name>
    <dbReference type="NCBI Taxonomy" id="1365924"/>
    <lineage>
        <taxon>Bacteria</taxon>
        <taxon>Bacillati</taxon>
        <taxon>Actinomycetota</taxon>
        <taxon>Actinomycetes</taxon>
        <taxon>Pseudonocardiales</taxon>
        <taxon>Pseudonocardiaceae</taxon>
        <taxon>Kibdelosporangium</taxon>
    </lineage>
</organism>
<feature type="domain" description="Erythromycin biosynthesis protein CIII-like C-terminal" evidence="5">
    <location>
        <begin position="275"/>
        <end position="416"/>
    </location>
</feature>
<gene>
    <name evidence="7" type="ORF">JOF56_009465</name>
</gene>
<proteinExistence type="inferred from homology"/>
<dbReference type="InterPro" id="IPR010610">
    <property type="entry name" value="EryCIII-like_C"/>
</dbReference>
<dbReference type="EMBL" id="JAGINW010000001">
    <property type="protein sequence ID" value="MBP2329080.1"/>
    <property type="molecule type" value="Genomic_DNA"/>
</dbReference>
<dbReference type="SUPFAM" id="SSF53756">
    <property type="entry name" value="UDP-Glycosyltransferase/glycogen phosphorylase"/>
    <property type="match status" value="1"/>
</dbReference>
<dbReference type="PANTHER" id="PTHR48050:SF13">
    <property type="entry name" value="STEROL 3-BETA-GLUCOSYLTRANSFERASE UGT80A2"/>
    <property type="match status" value="1"/>
</dbReference>
<dbReference type="InterPro" id="IPR002213">
    <property type="entry name" value="UDP_glucos_trans"/>
</dbReference>
<keyword evidence="4" id="KW-0045">Antibiotic biosynthesis</keyword>
<feature type="domain" description="Erythromycin biosynthesis protein CIII-like N-terminal" evidence="6">
    <location>
        <begin position="22"/>
        <end position="257"/>
    </location>
</feature>
<protein>
    <submittedName>
        <fullName evidence="7">Glycosyltransferase (Activator-dependent family)</fullName>
    </submittedName>
</protein>
<dbReference type="CDD" id="cd03784">
    <property type="entry name" value="GT1_Gtf-like"/>
    <property type="match status" value="1"/>
</dbReference>
<dbReference type="Pfam" id="PF06722">
    <property type="entry name" value="EryCIII-like_C"/>
    <property type="match status" value="1"/>
</dbReference>
<accession>A0ABS4TXG0</accession>
<sequence>MRILFTVIPEKTTFLHTVPLAWALRTAGHDVRVASAPGFTDTITQAGLTAVPVGRDAPLWRVDGINPELVEQSRAGLPLPWSVVTDPGNAVWEYLLEGFTIAVDEGHKPENFPIVAGLVNFARHWQPDLVIWEPLSYAGAIAAKACGAAHARMLWSIDVFAVTRDHFLRMLKQQPAEQQADPLADWLGSYGRKYGYEFTEDMTSGHFTIDQMPASLGMRSETVHYLPLQYIPYGGPAVIPKWLHAVPKRPRVALTLGTTATDRFAGYSFSVQDAFDALSELDIEVVATIAESEQHKLSRVPDNTRVVNYVPLDALAATCSVMINHTGPGTYLTTACNGVPQLNLPWNFDEPELAQRSARHGASLMLHGEEVTGKNIREYLLRLLDEPAFGRQAGVLRDEITTMPSPNELVADLEELTVKHRTRVS</sequence>
<evidence type="ECO:0000259" key="6">
    <source>
        <dbReference type="Pfam" id="PF21036"/>
    </source>
</evidence>
<dbReference type="InterPro" id="IPR030953">
    <property type="entry name" value="Glycosyl_450act"/>
</dbReference>
<evidence type="ECO:0000259" key="5">
    <source>
        <dbReference type="Pfam" id="PF06722"/>
    </source>
</evidence>
<evidence type="ECO:0000256" key="4">
    <source>
        <dbReference type="ARBA" id="ARBA00023194"/>
    </source>
</evidence>
<evidence type="ECO:0000256" key="2">
    <source>
        <dbReference type="ARBA" id="ARBA00022676"/>
    </source>
</evidence>
<dbReference type="Gene3D" id="3.40.50.2000">
    <property type="entry name" value="Glycogen Phosphorylase B"/>
    <property type="match status" value="2"/>
</dbReference>
<dbReference type="Proteomes" id="UP001519332">
    <property type="component" value="Unassembled WGS sequence"/>
</dbReference>
<comment type="similarity">
    <text evidence="1">Belongs to the glycosyltransferase 28 family.</text>
</comment>
<evidence type="ECO:0000256" key="1">
    <source>
        <dbReference type="ARBA" id="ARBA00006962"/>
    </source>
</evidence>
<keyword evidence="2" id="KW-0328">Glycosyltransferase</keyword>
<dbReference type="InterPro" id="IPR048284">
    <property type="entry name" value="EryCIII-like_N"/>
</dbReference>
<name>A0ABS4TXG0_9PSEU</name>
<keyword evidence="8" id="KW-1185">Reference proteome</keyword>
<dbReference type="InterPro" id="IPR050426">
    <property type="entry name" value="Glycosyltransferase_28"/>
</dbReference>
<dbReference type="PANTHER" id="PTHR48050">
    <property type="entry name" value="STEROL 3-BETA-GLUCOSYLTRANSFERASE"/>
    <property type="match status" value="1"/>
</dbReference>
<dbReference type="Pfam" id="PF21036">
    <property type="entry name" value="EryCIII-like_N"/>
    <property type="match status" value="1"/>
</dbReference>
<evidence type="ECO:0000313" key="7">
    <source>
        <dbReference type="EMBL" id="MBP2329080.1"/>
    </source>
</evidence>
<reference evidence="7 8" key="1">
    <citation type="submission" date="2021-03" db="EMBL/GenBank/DDBJ databases">
        <title>Sequencing the genomes of 1000 actinobacteria strains.</title>
        <authorList>
            <person name="Klenk H.-P."/>
        </authorList>
    </citation>
    <scope>NUCLEOTIDE SEQUENCE [LARGE SCALE GENOMIC DNA]</scope>
    <source>
        <strain evidence="7 8">DSM 46670</strain>
    </source>
</reference>